<evidence type="ECO:0000259" key="1">
    <source>
        <dbReference type="Pfam" id="PF13453"/>
    </source>
</evidence>
<sequence>MDCPKCQANMEEHRIGTLHGGVMVDRCTKCYGMWFDIGEAERLKDKWMSDYIDSGDPSVGRKQNKIRDVNCPRCGKTMEKLNDPVQRHIQYEACEEHGMYFDAGEFTDYKYETLMDIFRDFVSLVR</sequence>
<name>A0A2A5WNL3_9GAMM</name>
<gene>
    <name evidence="2" type="ORF">CNE99_07395</name>
</gene>
<protein>
    <recommendedName>
        <fullName evidence="1">Transcription factor zinc-finger domain-containing protein</fullName>
    </recommendedName>
</protein>
<evidence type="ECO:0000313" key="3">
    <source>
        <dbReference type="Proteomes" id="UP000219327"/>
    </source>
</evidence>
<feature type="domain" description="Transcription factor zinc-finger" evidence="1">
    <location>
        <begin position="2"/>
        <end position="45"/>
    </location>
</feature>
<organism evidence="2 3">
    <name type="scientific">OM182 bacterium MED-G24</name>
    <dbReference type="NCBI Taxonomy" id="1986255"/>
    <lineage>
        <taxon>Bacteria</taxon>
        <taxon>Pseudomonadati</taxon>
        <taxon>Pseudomonadota</taxon>
        <taxon>Gammaproteobacteria</taxon>
        <taxon>OMG group</taxon>
        <taxon>OM182 clade</taxon>
    </lineage>
</organism>
<dbReference type="Proteomes" id="UP000219327">
    <property type="component" value="Unassembled WGS sequence"/>
</dbReference>
<dbReference type="Pfam" id="PF13453">
    <property type="entry name" value="Zn_ribbon_TFIIB"/>
    <property type="match status" value="1"/>
</dbReference>
<dbReference type="InterPro" id="IPR027392">
    <property type="entry name" value="TF_Znf"/>
</dbReference>
<reference evidence="2 3" key="1">
    <citation type="submission" date="2017-08" db="EMBL/GenBank/DDBJ databases">
        <title>Fine stratification of microbial communities through a metagenomic profile of the photic zone.</title>
        <authorList>
            <person name="Haro-Moreno J.M."/>
            <person name="Lopez-Perez M."/>
            <person name="De La Torre J."/>
            <person name="Picazo A."/>
            <person name="Camacho A."/>
            <person name="Rodriguez-Valera F."/>
        </authorList>
    </citation>
    <scope>NUCLEOTIDE SEQUENCE [LARGE SCALE GENOMIC DNA]</scope>
    <source>
        <strain evidence="2">MED-G24</strain>
    </source>
</reference>
<comment type="caution">
    <text evidence="2">The sequence shown here is derived from an EMBL/GenBank/DDBJ whole genome shotgun (WGS) entry which is preliminary data.</text>
</comment>
<dbReference type="EMBL" id="NTKD01000040">
    <property type="protein sequence ID" value="PDH38135.1"/>
    <property type="molecule type" value="Genomic_DNA"/>
</dbReference>
<evidence type="ECO:0000313" key="2">
    <source>
        <dbReference type="EMBL" id="PDH38135.1"/>
    </source>
</evidence>
<proteinExistence type="predicted"/>
<dbReference type="AlphaFoldDB" id="A0A2A5WNL3"/>
<accession>A0A2A5WNL3</accession>